<sequence length="706" mass="80579">MAMRGEDQAAKTCQVASPEQYHSPTREATRYEQVDEVDDSPPHEVISLLEDTDNEIYQPAKTHLSNFIDLSFAEDCEGKDPKQASRPVDVESNQEQSHRRHRMESWSELTSFVYCDNRLRRGATVELTRSDGLDERPQFLLIARVLRDPDSEEVGLSGWPLRRKIGISYFPQRINEVFLDIQTVNADRRSYYEQGLIHVPVDEVFRLRYLHVTHEGWPKFSCITRQASDPCCRLSMKDERRREWRQQIESVEDLVCRSVIIRRYATPADQRKNRMEETELRNLFEGESPLTPPSQWNLKRHLGRDSKDVKSHPQLNVPLGRPMYTYGSTFAGMGGDSEAARRVGFRIKAAVDKWLKACIAFELNHPETNMYNIDVYQFGNLEDGAIEQMDVWHFSPPCNFFSPCHTVEGKNDGSYIAALYCVESLLRKLKPRLFTLEQTSGLLTHHGVIFASLVNMIVSAGYNLRWTIARFHHYGLPSTRPRLIIFAARIGEPLPEFPKPTHGPEPGLKPFNHIWDAVSRVPPDADDHLDTVTNYAHPKMPYDPRTTFSPCITTSGPQKGGETMGYFTGERPFTIRELLVLNGFEHTYRIPEGMSRTDMMTMIGNAVPPIAWEAFIGQVYTTMKSFDSGVINEAGLLVLTPCETASSAPGDHFSESRRTILSTRPAFPPTWNAETINLTDDVEEDRREDEVVLAPRKVIIIDLTDD</sequence>
<keyword evidence="8" id="KW-1185">Reference proteome</keyword>
<dbReference type="InterPro" id="IPR029063">
    <property type="entry name" value="SAM-dependent_MTases_sf"/>
</dbReference>
<gene>
    <name evidence="7" type="ORF">PV09_05955</name>
</gene>
<dbReference type="RefSeq" id="XP_016212776.1">
    <property type="nucleotide sequence ID" value="XM_016359527.1"/>
</dbReference>
<dbReference type="GO" id="GO:0003886">
    <property type="term" value="F:DNA (cytosine-5-)-methyltransferase activity"/>
    <property type="evidence" value="ECO:0007669"/>
    <property type="project" value="UniProtKB-EC"/>
</dbReference>
<evidence type="ECO:0000256" key="2">
    <source>
        <dbReference type="ARBA" id="ARBA00022603"/>
    </source>
</evidence>
<dbReference type="VEuPathDB" id="FungiDB:PV09_05955"/>
<comment type="similarity">
    <text evidence="5">Belongs to the class I-like SAM-binding methyltransferase superfamily. C5-methyltransferase family.</text>
</comment>
<evidence type="ECO:0000256" key="5">
    <source>
        <dbReference type="PROSITE-ProRule" id="PRU01016"/>
    </source>
</evidence>
<keyword evidence="2 5" id="KW-0489">Methyltransferase</keyword>
<dbReference type="PANTHER" id="PTHR10629:SF52">
    <property type="entry name" value="DNA (CYTOSINE-5)-METHYLTRANSFERASE 1"/>
    <property type="match status" value="1"/>
</dbReference>
<reference evidence="7 8" key="1">
    <citation type="submission" date="2015-01" db="EMBL/GenBank/DDBJ databases">
        <title>The Genome Sequence of Ochroconis gallopava CBS43764.</title>
        <authorList>
            <consortium name="The Broad Institute Genomics Platform"/>
            <person name="Cuomo C."/>
            <person name="de Hoog S."/>
            <person name="Gorbushina A."/>
            <person name="Stielow B."/>
            <person name="Teixiera M."/>
            <person name="Abouelleil A."/>
            <person name="Chapman S.B."/>
            <person name="Priest M."/>
            <person name="Young S.K."/>
            <person name="Wortman J."/>
            <person name="Nusbaum C."/>
            <person name="Birren B."/>
        </authorList>
    </citation>
    <scope>NUCLEOTIDE SEQUENCE [LARGE SCALE GENOMIC DNA]</scope>
    <source>
        <strain evidence="7 8">CBS 43764</strain>
    </source>
</reference>
<dbReference type="PROSITE" id="PS51679">
    <property type="entry name" value="SAM_MT_C5"/>
    <property type="match status" value="1"/>
</dbReference>
<evidence type="ECO:0000313" key="8">
    <source>
        <dbReference type="Proteomes" id="UP000053259"/>
    </source>
</evidence>
<dbReference type="EC" id="2.1.1.37" evidence="1"/>
<dbReference type="InterPro" id="IPR001525">
    <property type="entry name" value="C5_MeTfrase"/>
</dbReference>
<dbReference type="AlphaFoldDB" id="A0A0D1YQN9"/>
<evidence type="ECO:0000313" key="7">
    <source>
        <dbReference type="EMBL" id="KIW02907.1"/>
    </source>
</evidence>
<organism evidence="7 8">
    <name type="scientific">Verruconis gallopava</name>
    <dbReference type="NCBI Taxonomy" id="253628"/>
    <lineage>
        <taxon>Eukaryota</taxon>
        <taxon>Fungi</taxon>
        <taxon>Dikarya</taxon>
        <taxon>Ascomycota</taxon>
        <taxon>Pezizomycotina</taxon>
        <taxon>Dothideomycetes</taxon>
        <taxon>Pleosporomycetidae</taxon>
        <taxon>Venturiales</taxon>
        <taxon>Sympoventuriaceae</taxon>
        <taxon>Verruconis</taxon>
    </lineage>
</organism>
<dbReference type="Pfam" id="PF00145">
    <property type="entry name" value="DNA_methylase"/>
    <property type="match status" value="2"/>
</dbReference>
<evidence type="ECO:0000256" key="6">
    <source>
        <dbReference type="SAM" id="MobiDB-lite"/>
    </source>
</evidence>
<dbReference type="GeneID" id="27313928"/>
<feature type="active site" evidence="5">
    <location>
        <position position="398"/>
    </location>
</feature>
<dbReference type="InParanoid" id="A0A0D1YQN9"/>
<proteinExistence type="inferred from homology"/>
<dbReference type="STRING" id="253628.A0A0D1YQN9"/>
<dbReference type="Gene3D" id="3.90.120.10">
    <property type="entry name" value="DNA Methylase, subunit A, domain 2"/>
    <property type="match status" value="1"/>
</dbReference>
<dbReference type="Gene3D" id="3.40.50.150">
    <property type="entry name" value="Vaccinia Virus protein VP39"/>
    <property type="match status" value="1"/>
</dbReference>
<name>A0A0D1YQN9_9PEZI</name>
<dbReference type="EMBL" id="KN847547">
    <property type="protein sequence ID" value="KIW02907.1"/>
    <property type="molecule type" value="Genomic_DNA"/>
</dbReference>
<protein>
    <recommendedName>
        <fullName evidence="1">DNA (cytosine-5-)-methyltransferase</fullName>
        <ecNumber evidence="1">2.1.1.37</ecNumber>
    </recommendedName>
</protein>
<evidence type="ECO:0000256" key="3">
    <source>
        <dbReference type="ARBA" id="ARBA00022679"/>
    </source>
</evidence>
<feature type="region of interest" description="Disordered" evidence="6">
    <location>
        <begin position="1"/>
        <end position="40"/>
    </location>
</feature>
<evidence type="ECO:0000256" key="1">
    <source>
        <dbReference type="ARBA" id="ARBA00011975"/>
    </source>
</evidence>
<dbReference type="GO" id="GO:0005634">
    <property type="term" value="C:nucleus"/>
    <property type="evidence" value="ECO:0007669"/>
    <property type="project" value="TreeGrafter"/>
</dbReference>
<dbReference type="GO" id="GO:0032259">
    <property type="term" value="P:methylation"/>
    <property type="evidence" value="ECO:0007669"/>
    <property type="project" value="UniProtKB-KW"/>
</dbReference>
<dbReference type="InterPro" id="IPR050390">
    <property type="entry name" value="C5-Methyltransferase"/>
</dbReference>
<accession>A0A0D1YQN9</accession>
<dbReference type="OrthoDB" id="414133at2759"/>
<dbReference type="SUPFAM" id="SSF53335">
    <property type="entry name" value="S-adenosyl-L-methionine-dependent methyltransferases"/>
    <property type="match status" value="1"/>
</dbReference>
<keyword evidence="4 5" id="KW-0949">S-adenosyl-L-methionine</keyword>
<dbReference type="PRINTS" id="PR00105">
    <property type="entry name" value="C5METTRFRASE"/>
</dbReference>
<feature type="compositionally biased region" description="Basic and acidic residues" evidence="6">
    <location>
        <begin position="24"/>
        <end position="33"/>
    </location>
</feature>
<dbReference type="PANTHER" id="PTHR10629">
    <property type="entry name" value="CYTOSINE-SPECIFIC METHYLTRANSFERASE"/>
    <property type="match status" value="1"/>
</dbReference>
<dbReference type="Proteomes" id="UP000053259">
    <property type="component" value="Unassembled WGS sequence"/>
</dbReference>
<keyword evidence="3 5" id="KW-0808">Transferase</keyword>
<dbReference type="HOGENOM" id="CLU_390884_0_0_1"/>
<evidence type="ECO:0000256" key="4">
    <source>
        <dbReference type="ARBA" id="ARBA00022691"/>
    </source>
</evidence>
<dbReference type="GO" id="GO:0003677">
    <property type="term" value="F:DNA binding"/>
    <property type="evidence" value="ECO:0007669"/>
    <property type="project" value="TreeGrafter"/>
</dbReference>
<dbReference type="GO" id="GO:0044027">
    <property type="term" value="P:negative regulation of gene expression via chromosomal CpG island methylation"/>
    <property type="evidence" value="ECO:0007669"/>
    <property type="project" value="TreeGrafter"/>
</dbReference>
<feature type="compositionally biased region" description="Polar residues" evidence="6">
    <location>
        <begin position="14"/>
        <end position="23"/>
    </location>
</feature>
<feature type="region of interest" description="Disordered" evidence="6">
    <location>
        <begin position="78"/>
        <end position="102"/>
    </location>
</feature>